<reference evidence="8 9" key="1">
    <citation type="submission" date="2024-02" db="EMBL/GenBank/DDBJ databases">
        <authorList>
            <person name="Daric V."/>
            <person name="Darras S."/>
        </authorList>
    </citation>
    <scope>NUCLEOTIDE SEQUENCE [LARGE SCALE GENOMIC DNA]</scope>
</reference>
<dbReference type="InterPro" id="IPR010291">
    <property type="entry name" value="Ion_channel_UNC-93"/>
</dbReference>
<feature type="transmembrane region" description="Helical" evidence="7">
    <location>
        <begin position="117"/>
        <end position="138"/>
    </location>
</feature>
<feature type="transmembrane region" description="Helical" evidence="7">
    <location>
        <begin position="85"/>
        <end position="105"/>
    </location>
</feature>
<dbReference type="InterPro" id="IPR011701">
    <property type="entry name" value="MFS"/>
</dbReference>
<comment type="similarity">
    <text evidence="2">Belongs to the unc-93 family.</text>
</comment>
<dbReference type="Proteomes" id="UP001642483">
    <property type="component" value="Unassembled WGS sequence"/>
</dbReference>
<proteinExistence type="inferred from homology"/>
<accession>A0ABP0GLM9</accession>
<evidence type="ECO:0000256" key="3">
    <source>
        <dbReference type="ARBA" id="ARBA00022692"/>
    </source>
</evidence>
<feature type="transmembrane region" description="Helical" evidence="7">
    <location>
        <begin position="169"/>
        <end position="187"/>
    </location>
</feature>
<feature type="transmembrane region" description="Helical" evidence="7">
    <location>
        <begin position="432"/>
        <end position="453"/>
    </location>
</feature>
<evidence type="ECO:0000256" key="4">
    <source>
        <dbReference type="ARBA" id="ARBA00022989"/>
    </source>
</evidence>
<dbReference type="Pfam" id="PF07690">
    <property type="entry name" value="MFS_1"/>
    <property type="match status" value="1"/>
</dbReference>
<evidence type="ECO:0000256" key="2">
    <source>
        <dbReference type="ARBA" id="ARBA00009172"/>
    </source>
</evidence>
<evidence type="ECO:0000256" key="6">
    <source>
        <dbReference type="ARBA" id="ARBA00040854"/>
    </source>
</evidence>
<keyword evidence="9" id="KW-1185">Reference proteome</keyword>
<evidence type="ECO:0000256" key="7">
    <source>
        <dbReference type="SAM" id="Phobius"/>
    </source>
</evidence>
<evidence type="ECO:0000256" key="1">
    <source>
        <dbReference type="ARBA" id="ARBA00004141"/>
    </source>
</evidence>
<organism evidence="8 9">
    <name type="scientific">Clavelina lepadiformis</name>
    <name type="common">Light-bulb sea squirt</name>
    <name type="synonym">Ascidia lepadiformis</name>
    <dbReference type="NCBI Taxonomy" id="159417"/>
    <lineage>
        <taxon>Eukaryota</taxon>
        <taxon>Metazoa</taxon>
        <taxon>Chordata</taxon>
        <taxon>Tunicata</taxon>
        <taxon>Ascidiacea</taxon>
        <taxon>Aplousobranchia</taxon>
        <taxon>Clavelinidae</taxon>
        <taxon>Clavelina</taxon>
    </lineage>
</organism>
<keyword evidence="5 7" id="KW-0472">Membrane</keyword>
<dbReference type="SUPFAM" id="SSF103473">
    <property type="entry name" value="MFS general substrate transporter"/>
    <property type="match status" value="2"/>
</dbReference>
<keyword evidence="4 7" id="KW-1133">Transmembrane helix</keyword>
<evidence type="ECO:0000256" key="5">
    <source>
        <dbReference type="ARBA" id="ARBA00023136"/>
    </source>
</evidence>
<dbReference type="PANTHER" id="PTHR19444">
    <property type="entry name" value="UNC-93 RELATED"/>
    <property type="match status" value="1"/>
</dbReference>
<dbReference type="PANTHER" id="PTHR19444:SF13">
    <property type="entry name" value="PROTEIN UNC-93 HOMOLOG A"/>
    <property type="match status" value="1"/>
</dbReference>
<feature type="transmembrane region" description="Helical" evidence="7">
    <location>
        <begin position="524"/>
        <end position="547"/>
    </location>
</feature>
<evidence type="ECO:0000313" key="8">
    <source>
        <dbReference type="EMBL" id="CAK8691771.1"/>
    </source>
</evidence>
<evidence type="ECO:0000313" key="9">
    <source>
        <dbReference type="Proteomes" id="UP001642483"/>
    </source>
</evidence>
<keyword evidence="3 7" id="KW-0812">Transmembrane</keyword>
<dbReference type="InterPro" id="IPR036259">
    <property type="entry name" value="MFS_trans_sf"/>
</dbReference>
<dbReference type="EMBL" id="CAWYQH010000119">
    <property type="protein sequence ID" value="CAK8691771.1"/>
    <property type="molecule type" value="Genomic_DNA"/>
</dbReference>
<dbReference type="InterPro" id="IPR051951">
    <property type="entry name" value="UNC-93_regulatory"/>
</dbReference>
<protein>
    <recommendedName>
        <fullName evidence="6">Protein unc-93 homolog A</fullName>
    </recommendedName>
</protein>
<gene>
    <name evidence="8" type="ORF">CVLEPA_LOCUS24531</name>
</gene>
<dbReference type="Pfam" id="PF05978">
    <property type="entry name" value="UNC-93"/>
    <property type="match status" value="1"/>
</dbReference>
<comment type="caution">
    <text evidence="8">The sequence shown here is derived from an EMBL/GenBank/DDBJ whole genome shotgun (WGS) entry which is preliminary data.</text>
</comment>
<sequence length="556" mass="61724">MPPRPLQMKTQQINFVTINRQTQSSRLRREKGSVFDIVQDKGDCVCSELLSSLSLFCLIRQTMAVFGSNRDILNRRKWELTLQSYYLSVAALFTFSAFIGVVSLQSSINIEAELGTTSLAVCYVINAICNATITPVLLKLLGPRRALALADVFYIAYSVANIYPSYFTILPAAVFLGVAQAITWSNFPNFNQHFGREFAKLRATETRQKSDGCREIPVDDVMIETYVGRFVGKFFSVLSGYLILGNVITYVILNLRSNKDDVKSPNITSIVNDSLSPSDELFSSCGAKQCIVGKQEASTDNDVISNKSLEVVLFLSLAFLQLISLLIHLLLLKDPTPLSRGGDLNAGITGLDKNGETMELNDVIKNNVIEVKKEGKLQDDKETGLAKFLQTLRHLADVQEMLIIPLKFQYGLSSAFIFADFTRSYVSCTMQLQSVGMLMTLLGVVEVLSGIFYSKLSSKFGRLRIYFLVVALETANLLFSLFWPPSGYSWAPYVMAILWGASDGLKNPVFTGTVMTYFSDKEGAAYSAMALVVGLGGSFILVFFVIAERRFNKRKK</sequence>
<feature type="transmembrane region" description="Helical" evidence="7">
    <location>
        <begin position="311"/>
        <end position="332"/>
    </location>
</feature>
<dbReference type="Gene3D" id="1.20.1250.20">
    <property type="entry name" value="MFS general substrate transporter like domains"/>
    <property type="match status" value="1"/>
</dbReference>
<comment type="subcellular location">
    <subcellularLocation>
        <location evidence="1">Membrane</location>
        <topology evidence="1">Multi-pass membrane protein</topology>
    </subcellularLocation>
</comment>
<feature type="transmembrane region" description="Helical" evidence="7">
    <location>
        <begin position="234"/>
        <end position="253"/>
    </location>
</feature>
<feature type="transmembrane region" description="Helical" evidence="7">
    <location>
        <begin position="465"/>
        <end position="483"/>
    </location>
</feature>
<name>A0ABP0GLM9_CLALP</name>